<comment type="caution">
    <text evidence="1">The sequence shown here is derived from an EMBL/GenBank/DDBJ whole genome shotgun (WGS) entry which is preliminary data.</text>
</comment>
<keyword evidence="2" id="KW-1185">Reference proteome</keyword>
<dbReference type="AlphaFoldDB" id="A0AAW0FS22"/>
<name>A0AAW0FS22_9APHY</name>
<reference evidence="1 2" key="1">
    <citation type="submission" date="2022-09" db="EMBL/GenBank/DDBJ databases">
        <authorList>
            <person name="Palmer J.M."/>
        </authorList>
    </citation>
    <scope>NUCLEOTIDE SEQUENCE [LARGE SCALE GENOMIC DNA]</scope>
    <source>
        <strain evidence="1 2">DSM 7382</strain>
    </source>
</reference>
<dbReference type="EMBL" id="JASBNA010000030">
    <property type="protein sequence ID" value="KAK7683586.1"/>
    <property type="molecule type" value="Genomic_DNA"/>
</dbReference>
<sequence>MFGNVYGTYLGGLYLPIIHDNQLRVDTTPSKGAKSQAHIPAWTFSGRRAAVLDTSCAHHTMDIGMHGLRRKLTVSSAIIGQNEQLTVGVHLAFNRRLIYRPTGGLNPNGSVAKAMS</sequence>
<gene>
    <name evidence="1" type="ORF">QCA50_013424</name>
</gene>
<evidence type="ECO:0000313" key="1">
    <source>
        <dbReference type="EMBL" id="KAK7683586.1"/>
    </source>
</evidence>
<accession>A0AAW0FS22</accession>
<protein>
    <submittedName>
        <fullName evidence="1">Uncharacterized protein</fullName>
    </submittedName>
</protein>
<evidence type="ECO:0000313" key="2">
    <source>
        <dbReference type="Proteomes" id="UP001385951"/>
    </source>
</evidence>
<organism evidence="1 2">
    <name type="scientific">Cerrena zonata</name>
    <dbReference type="NCBI Taxonomy" id="2478898"/>
    <lineage>
        <taxon>Eukaryota</taxon>
        <taxon>Fungi</taxon>
        <taxon>Dikarya</taxon>
        <taxon>Basidiomycota</taxon>
        <taxon>Agaricomycotina</taxon>
        <taxon>Agaricomycetes</taxon>
        <taxon>Polyporales</taxon>
        <taxon>Cerrenaceae</taxon>
        <taxon>Cerrena</taxon>
    </lineage>
</organism>
<dbReference type="Proteomes" id="UP001385951">
    <property type="component" value="Unassembled WGS sequence"/>
</dbReference>
<proteinExistence type="predicted"/>